<dbReference type="EMBL" id="CAJPEV010000256">
    <property type="protein sequence ID" value="CAG0883052.1"/>
    <property type="molecule type" value="Genomic_DNA"/>
</dbReference>
<keyword evidence="6" id="KW-1185">Reference proteome</keyword>
<keyword evidence="2" id="KW-0833">Ubl conjugation pathway</keyword>
<dbReference type="GO" id="GO:0005634">
    <property type="term" value="C:nucleus"/>
    <property type="evidence" value="ECO:0007669"/>
    <property type="project" value="TreeGrafter"/>
</dbReference>
<dbReference type="PROSITE" id="PS50235">
    <property type="entry name" value="USP_3"/>
    <property type="match status" value="1"/>
</dbReference>
<evidence type="ECO:0000259" key="4">
    <source>
        <dbReference type="PROSITE" id="PS50235"/>
    </source>
</evidence>
<comment type="similarity">
    <text evidence="1 2">Belongs to the peptidase C19 family.</text>
</comment>
<accession>A0A7R8X854</accession>
<evidence type="ECO:0000256" key="1">
    <source>
        <dbReference type="ARBA" id="ARBA00009085"/>
    </source>
</evidence>
<dbReference type="PROSITE" id="PS00973">
    <property type="entry name" value="USP_2"/>
    <property type="match status" value="1"/>
</dbReference>
<protein>
    <recommendedName>
        <fullName evidence="2">Ubiquitin carboxyl-terminal hydrolase</fullName>
        <ecNumber evidence="2">3.4.19.12</ecNumber>
    </recommendedName>
</protein>
<dbReference type="AlphaFoldDB" id="A0A7R8X854"/>
<evidence type="ECO:0000313" key="5">
    <source>
        <dbReference type="EMBL" id="CAD7242363.1"/>
    </source>
</evidence>
<feature type="region of interest" description="Disordered" evidence="3">
    <location>
        <begin position="867"/>
        <end position="908"/>
    </location>
</feature>
<dbReference type="OrthoDB" id="2420415at2759"/>
<dbReference type="Pfam" id="PF21246">
    <property type="entry name" value="Usp38-like_N"/>
    <property type="match status" value="1"/>
</dbReference>
<dbReference type="InterPro" id="IPR018200">
    <property type="entry name" value="USP_CS"/>
</dbReference>
<dbReference type="InterPro" id="IPR038765">
    <property type="entry name" value="Papain-like_cys_pep_sf"/>
</dbReference>
<name>A0A7R8X854_9CRUS</name>
<comment type="catalytic activity">
    <reaction evidence="2">
        <text>Thiol-dependent hydrolysis of ester, thioester, amide, peptide and isopeptide bonds formed by the C-terminal Gly of ubiquitin (a 76-residue protein attached to proteins as an intracellular targeting signal).</text>
        <dbReference type="EC" id="3.4.19.12"/>
    </reaction>
</comment>
<sequence>MEEILMKLGDDHLPEHARDSYIESIKVMIDSQEETCDPILQYACEWFFSGNPPLENTGKGLIERCFLQHPSLLAKHAESPVLVKLMDLDKSTNPVWFISIFMHTVKKHCNREDPKWMQLLYSFQPHVMKTMMFLRGDEELFRRLSSLMLQHPEIIPDREHLSALCEVLINFLASFPPPEGNPGKYHMVADHLQPVVELAVHLIKDSQHQPNVFACLQMISNQLMKDAGLPSPVLSLLLDAISRDDMSAYLEVVFHNALIQDVHLERTVENLCQWLIIFPRSASLHILVVDFLTALAQAKKYSLLVRVINSKIETALTQYPAVIEALKAEKSSSSKDFLSQVLKILKAQLGVNFGFPKIYDPLDKLIPESVSVDPGWIHTQLERCKWLPRSKFAYDVVSGRLGLLRSETGKAGLANLGNTCFANSVLQALFLTDRFRNAVLQSHRVSGSHSVLHSLQKVFGFLAYSPRDEYSPDEFIRSVVSQYHEVGVMHDCAEFLRYLLDHLHEEEHGCNKVTLQQRTIIRSGEDDSDSMDVDEDSSSAKLKRWTTEENLSEETAMYFLRSRTKLGCGDSPAADVKSSSKDSGISSLGEACTSEKPDPQLSTLVHQCFGGILHSVIECRSCGTKSVMQERFRDLVLHFPEEVRDDNEVRRATRQATRILQQTKEVQLQDLISERFQPEHLRGENSYMCDHCEEKREAQRTLHLIQAPIHLILTLMRFSFNSQTLQGSKILTDVIIPPQIELPLFTSGSDSPVMAAPSPSYHLYATIFHSGYSLDTGHYYCHGRHSELASDDWFLLNDSQVTPESLESLRGFSKPLQSDSSYVLFYRKMEGSVSDVAFPYGWIPESLRGEIEIDSFKYLKEQERMSPSSLNIGKTSTKKRDNHDKDDDSEGRGRKHFPPLCGMGDNDLQSDGGLNAASRFIF</sequence>
<gene>
    <name evidence="5" type="ORF">DSTB1V02_LOCUS2330</name>
</gene>
<dbReference type="InterPro" id="IPR001394">
    <property type="entry name" value="Peptidase_C19_UCH"/>
</dbReference>
<proteinExistence type="inferred from homology"/>
<dbReference type="GO" id="GO:0016579">
    <property type="term" value="P:protein deubiquitination"/>
    <property type="evidence" value="ECO:0007669"/>
    <property type="project" value="InterPro"/>
</dbReference>
<keyword evidence="2" id="KW-0378">Hydrolase</keyword>
<dbReference type="GO" id="GO:0005829">
    <property type="term" value="C:cytosol"/>
    <property type="evidence" value="ECO:0007669"/>
    <property type="project" value="TreeGrafter"/>
</dbReference>
<dbReference type="InterPro" id="IPR049407">
    <property type="entry name" value="Usp38-like_N"/>
</dbReference>
<dbReference type="EC" id="3.4.19.12" evidence="2"/>
<evidence type="ECO:0000256" key="3">
    <source>
        <dbReference type="SAM" id="MobiDB-lite"/>
    </source>
</evidence>
<dbReference type="SUPFAM" id="SSF54001">
    <property type="entry name" value="Cysteine proteinases"/>
    <property type="match status" value="1"/>
</dbReference>
<evidence type="ECO:0000313" key="6">
    <source>
        <dbReference type="Proteomes" id="UP000677054"/>
    </source>
</evidence>
<organism evidence="5">
    <name type="scientific">Darwinula stevensoni</name>
    <dbReference type="NCBI Taxonomy" id="69355"/>
    <lineage>
        <taxon>Eukaryota</taxon>
        <taxon>Metazoa</taxon>
        <taxon>Ecdysozoa</taxon>
        <taxon>Arthropoda</taxon>
        <taxon>Crustacea</taxon>
        <taxon>Oligostraca</taxon>
        <taxon>Ostracoda</taxon>
        <taxon>Podocopa</taxon>
        <taxon>Podocopida</taxon>
        <taxon>Darwinulocopina</taxon>
        <taxon>Darwinuloidea</taxon>
        <taxon>Darwinulidae</taxon>
        <taxon>Darwinula</taxon>
    </lineage>
</organism>
<dbReference type="PANTHER" id="PTHR24006">
    <property type="entry name" value="UBIQUITIN CARBOXYL-TERMINAL HYDROLASE"/>
    <property type="match status" value="1"/>
</dbReference>
<dbReference type="PANTHER" id="PTHR24006:SF908">
    <property type="entry name" value="DEUBIQUITINATING APOPTOTIC INHIBITOR, ISOFORM A"/>
    <property type="match status" value="1"/>
</dbReference>
<dbReference type="InterPro" id="IPR050164">
    <property type="entry name" value="Peptidase_C19"/>
</dbReference>
<dbReference type="InterPro" id="IPR028889">
    <property type="entry name" value="USP"/>
</dbReference>
<reference evidence="5" key="1">
    <citation type="submission" date="2020-11" db="EMBL/GenBank/DDBJ databases">
        <authorList>
            <person name="Tran Van P."/>
        </authorList>
    </citation>
    <scope>NUCLEOTIDE SEQUENCE</scope>
</reference>
<dbReference type="Proteomes" id="UP000677054">
    <property type="component" value="Unassembled WGS sequence"/>
</dbReference>
<dbReference type="PROSITE" id="PS00972">
    <property type="entry name" value="USP_1"/>
    <property type="match status" value="1"/>
</dbReference>
<dbReference type="GO" id="GO:0004843">
    <property type="term" value="F:cysteine-type deubiquitinase activity"/>
    <property type="evidence" value="ECO:0007669"/>
    <property type="project" value="UniProtKB-UniRule"/>
</dbReference>
<feature type="compositionally biased region" description="Basic and acidic residues" evidence="3">
    <location>
        <begin position="878"/>
        <end position="892"/>
    </location>
</feature>
<evidence type="ECO:0000256" key="2">
    <source>
        <dbReference type="RuleBase" id="RU366025"/>
    </source>
</evidence>
<dbReference type="EMBL" id="LR899773">
    <property type="protein sequence ID" value="CAD7242363.1"/>
    <property type="molecule type" value="Genomic_DNA"/>
</dbReference>
<dbReference type="GO" id="GO:0006508">
    <property type="term" value="P:proteolysis"/>
    <property type="evidence" value="ECO:0007669"/>
    <property type="project" value="UniProtKB-KW"/>
</dbReference>
<dbReference type="Gene3D" id="3.90.70.10">
    <property type="entry name" value="Cysteine proteinases"/>
    <property type="match status" value="1"/>
</dbReference>
<feature type="domain" description="USP" evidence="4">
    <location>
        <begin position="411"/>
        <end position="829"/>
    </location>
</feature>
<dbReference type="Pfam" id="PF00443">
    <property type="entry name" value="UCH"/>
    <property type="match status" value="1"/>
</dbReference>
<keyword evidence="2" id="KW-0645">Protease</keyword>
<keyword evidence="2" id="KW-0788">Thiol protease</keyword>
<feature type="region of interest" description="Disordered" evidence="3">
    <location>
        <begin position="571"/>
        <end position="597"/>
    </location>
</feature>